<dbReference type="PROSITE" id="PS50302">
    <property type="entry name" value="PUM"/>
    <property type="match status" value="1"/>
</dbReference>
<gene>
    <name evidence="8" type="ORF">HID58_060797</name>
</gene>
<evidence type="ECO:0000256" key="4">
    <source>
        <dbReference type="ARBA" id="ARBA00022845"/>
    </source>
</evidence>
<dbReference type="Pfam" id="PF00806">
    <property type="entry name" value="PUF"/>
    <property type="match status" value="2"/>
</dbReference>
<proteinExistence type="predicted"/>
<dbReference type="SUPFAM" id="SSF48371">
    <property type="entry name" value="ARM repeat"/>
    <property type="match status" value="1"/>
</dbReference>
<comment type="caution">
    <text evidence="8">The sequence shown here is derived from an EMBL/GenBank/DDBJ whole genome shotgun (WGS) entry which is preliminary data.</text>
</comment>
<dbReference type="Proteomes" id="UP000824890">
    <property type="component" value="Unassembled WGS sequence"/>
</dbReference>
<evidence type="ECO:0000256" key="2">
    <source>
        <dbReference type="ARBA" id="ARBA00022490"/>
    </source>
</evidence>
<dbReference type="Gene3D" id="1.25.10.10">
    <property type="entry name" value="Leucine-rich Repeat Variant"/>
    <property type="match status" value="1"/>
</dbReference>
<organism evidence="8 9">
    <name type="scientific">Brassica napus</name>
    <name type="common">Rape</name>
    <dbReference type="NCBI Taxonomy" id="3708"/>
    <lineage>
        <taxon>Eukaryota</taxon>
        <taxon>Viridiplantae</taxon>
        <taxon>Streptophyta</taxon>
        <taxon>Embryophyta</taxon>
        <taxon>Tracheophyta</taxon>
        <taxon>Spermatophyta</taxon>
        <taxon>Magnoliopsida</taxon>
        <taxon>eudicotyledons</taxon>
        <taxon>Gunneridae</taxon>
        <taxon>Pentapetalae</taxon>
        <taxon>rosids</taxon>
        <taxon>malvids</taxon>
        <taxon>Brassicales</taxon>
        <taxon>Brassicaceae</taxon>
        <taxon>Brassiceae</taxon>
        <taxon>Brassica</taxon>
    </lineage>
</organism>
<keyword evidence="5" id="KW-0694">RNA-binding</keyword>
<dbReference type="PANTHER" id="PTHR12537">
    <property type="entry name" value="RNA BINDING PROTEIN PUMILIO-RELATED"/>
    <property type="match status" value="1"/>
</dbReference>
<evidence type="ECO:0000259" key="7">
    <source>
        <dbReference type="PROSITE" id="PS50303"/>
    </source>
</evidence>
<evidence type="ECO:0000256" key="3">
    <source>
        <dbReference type="ARBA" id="ARBA00022737"/>
    </source>
</evidence>
<dbReference type="InterPro" id="IPR001313">
    <property type="entry name" value="Pumilio_RNA-bd_rpt"/>
</dbReference>
<feature type="repeat" description="Pumilio" evidence="6">
    <location>
        <begin position="17"/>
        <end position="52"/>
    </location>
</feature>
<dbReference type="InterPro" id="IPR016024">
    <property type="entry name" value="ARM-type_fold"/>
</dbReference>
<accession>A0ABQ7ZWQ8</accession>
<evidence type="ECO:0000256" key="5">
    <source>
        <dbReference type="ARBA" id="ARBA00022884"/>
    </source>
</evidence>
<comment type="subcellular location">
    <subcellularLocation>
        <location evidence="1">Cytoplasm</location>
    </subcellularLocation>
</comment>
<keyword evidence="2" id="KW-0963">Cytoplasm</keyword>
<evidence type="ECO:0000256" key="1">
    <source>
        <dbReference type="ARBA" id="ARBA00004496"/>
    </source>
</evidence>
<dbReference type="EMBL" id="JAGKQM010000014">
    <property type="protein sequence ID" value="KAH0884701.1"/>
    <property type="molecule type" value="Genomic_DNA"/>
</dbReference>
<dbReference type="InterPro" id="IPR011989">
    <property type="entry name" value="ARM-like"/>
</dbReference>
<evidence type="ECO:0000256" key="6">
    <source>
        <dbReference type="PROSITE-ProRule" id="PRU00317"/>
    </source>
</evidence>
<reference evidence="8 9" key="1">
    <citation type="submission" date="2021-05" db="EMBL/GenBank/DDBJ databases">
        <title>Genome Assembly of Synthetic Allotetraploid Brassica napus Reveals Homoeologous Exchanges between Subgenomes.</title>
        <authorList>
            <person name="Davis J.T."/>
        </authorList>
    </citation>
    <scope>NUCLEOTIDE SEQUENCE [LARGE SCALE GENOMIC DNA]</scope>
    <source>
        <strain evidence="9">cv. Da-Ae</strain>
        <tissue evidence="8">Seedling</tissue>
    </source>
</reference>
<keyword evidence="9" id="KW-1185">Reference proteome</keyword>
<dbReference type="PROSITE" id="PS50303">
    <property type="entry name" value="PUM_HD"/>
    <property type="match status" value="1"/>
</dbReference>
<keyword evidence="4" id="KW-0810">Translation regulation</keyword>
<sequence>MVFEYGNPSRRNELADQLMGQIVPLCLPLYGCEVIQKVLHTIKPDQRVRLASELDGQDSCLAAFLGQVSMLSIHPYGSHVIPVRGIWSIFQMSISLTSLPRRYCILSKDQYGINKIPQFVNHLTRKTNVPIWIMSWEKFKSLC</sequence>
<evidence type="ECO:0000313" key="8">
    <source>
        <dbReference type="EMBL" id="KAH0884701.1"/>
    </source>
</evidence>
<dbReference type="PANTHER" id="PTHR12537:SF119">
    <property type="entry name" value="PUMILIO HOMOLOG 6, CHLOROPLASTIC"/>
    <property type="match status" value="1"/>
</dbReference>
<protein>
    <recommendedName>
        <fullName evidence="7">PUM-HD domain-containing protein</fullName>
    </recommendedName>
</protein>
<evidence type="ECO:0000313" key="9">
    <source>
        <dbReference type="Proteomes" id="UP000824890"/>
    </source>
</evidence>
<keyword evidence="3" id="KW-0677">Repeat</keyword>
<name>A0ABQ7ZWQ8_BRANA</name>
<dbReference type="InterPro" id="IPR033133">
    <property type="entry name" value="PUM-HD"/>
</dbReference>
<feature type="domain" description="PUM-HD" evidence="7">
    <location>
        <begin position="1"/>
        <end position="143"/>
    </location>
</feature>